<comment type="pathway">
    <text evidence="4">Amino-acid biosynthesis.</text>
</comment>
<name>A0A927IBL5_9ACTN</name>
<evidence type="ECO:0000313" key="6">
    <source>
        <dbReference type="EMBL" id="MBD3931127.1"/>
    </source>
</evidence>
<reference evidence="6" key="1">
    <citation type="submission" date="2020-09" db="EMBL/GenBank/DDBJ databases">
        <title>Secondary metabolite and genome analysis of marine Streptomyces chumphonensis KK1-2T.</title>
        <authorList>
            <person name="Phongsopitanun W."/>
            <person name="Kanchanasin P."/>
            <person name="Pittayakhajonwut P."/>
            <person name="Suwanborirux K."/>
            <person name="Tanasupawat S."/>
        </authorList>
    </citation>
    <scope>NUCLEOTIDE SEQUENCE</scope>
    <source>
        <strain evidence="6">KK1-2</strain>
    </source>
</reference>
<dbReference type="Pfam" id="PF00977">
    <property type="entry name" value="His_biosynth"/>
    <property type="match status" value="1"/>
</dbReference>
<comment type="similarity">
    <text evidence="1 5">Belongs to the HisA/HisF family.</text>
</comment>
<evidence type="ECO:0000256" key="4">
    <source>
        <dbReference type="ARBA" id="ARBA00029440"/>
    </source>
</evidence>
<dbReference type="GO" id="GO:0000107">
    <property type="term" value="F:imidazoleglycerol-phosphate synthase activity"/>
    <property type="evidence" value="ECO:0007669"/>
    <property type="project" value="TreeGrafter"/>
</dbReference>
<dbReference type="PANTHER" id="PTHR21235">
    <property type="entry name" value="IMIDAZOLE GLYCEROL PHOSPHATE SYNTHASE SUBUNIT HISF/H IGP SYNTHASE SUBUNIT HISF/H"/>
    <property type="match status" value="1"/>
</dbReference>
<dbReference type="Gene3D" id="3.20.20.70">
    <property type="entry name" value="Aldolase class I"/>
    <property type="match status" value="1"/>
</dbReference>
<dbReference type="PANTHER" id="PTHR21235:SF2">
    <property type="entry name" value="IMIDAZOLE GLYCEROL PHOSPHATE SYNTHASE HISHF"/>
    <property type="match status" value="1"/>
</dbReference>
<comment type="caution">
    <text evidence="6">The sequence shown here is derived from an EMBL/GenBank/DDBJ whole genome shotgun (WGS) entry which is preliminary data.</text>
</comment>
<evidence type="ECO:0000256" key="2">
    <source>
        <dbReference type="ARBA" id="ARBA00022605"/>
    </source>
</evidence>
<protein>
    <submittedName>
        <fullName evidence="6">Imidazole glycerol phosphate synthase subunit HisF</fullName>
    </submittedName>
</protein>
<dbReference type="InterPro" id="IPR050064">
    <property type="entry name" value="IGPS_HisA/HisF"/>
</dbReference>
<dbReference type="InterPro" id="IPR006062">
    <property type="entry name" value="His_biosynth"/>
</dbReference>
<keyword evidence="2 5" id="KW-0028">Amino-acid biosynthesis</keyword>
<dbReference type="GO" id="GO:0000105">
    <property type="term" value="P:L-histidine biosynthetic process"/>
    <property type="evidence" value="ECO:0007669"/>
    <property type="project" value="UniProtKB-KW"/>
</dbReference>
<dbReference type="EMBL" id="JACXYU010000002">
    <property type="protein sequence ID" value="MBD3931127.1"/>
    <property type="molecule type" value="Genomic_DNA"/>
</dbReference>
<accession>A0A927IBL5</accession>
<dbReference type="RefSeq" id="WP_191208437.1">
    <property type="nucleotide sequence ID" value="NZ_BAABKL010000032.1"/>
</dbReference>
<evidence type="ECO:0000313" key="7">
    <source>
        <dbReference type="Proteomes" id="UP000632289"/>
    </source>
</evidence>
<evidence type="ECO:0000256" key="3">
    <source>
        <dbReference type="ARBA" id="ARBA00023102"/>
    </source>
</evidence>
<evidence type="ECO:0000256" key="1">
    <source>
        <dbReference type="ARBA" id="ARBA00009667"/>
    </source>
</evidence>
<keyword evidence="3 5" id="KW-0368">Histidine biosynthesis</keyword>
<dbReference type="InterPro" id="IPR013785">
    <property type="entry name" value="Aldolase_TIM"/>
</dbReference>
<dbReference type="Proteomes" id="UP000632289">
    <property type="component" value="Unassembled WGS sequence"/>
</dbReference>
<keyword evidence="7" id="KW-1185">Reference proteome</keyword>
<organism evidence="6 7">
    <name type="scientific">Streptomyces chumphonensis</name>
    <dbReference type="NCBI Taxonomy" id="1214925"/>
    <lineage>
        <taxon>Bacteria</taxon>
        <taxon>Bacillati</taxon>
        <taxon>Actinomycetota</taxon>
        <taxon>Actinomycetes</taxon>
        <taxon>Kitasatosporales</taxon>
        <taxon>Streptomycetaceae</taxon>
        <taxon>Streptomyces</taxon>
    </lineage>
</organism>
<dbReference type="AlphaFoldDB" id="A0A927IBL5"/>
<dbReference type="SUPFAM" id="SSF51366">
    <property type="entry name" value="Ribulose-phoshate binding barrel"/>
    <property type="match status" value="1"/>
</dbReference>
<evidence type="ECO:0000256" key="5">
    <source>
        <dbReference type="RuleBase" id="RU003657"/>
    </source>
</evidence>
<dbReference type="InterPro" id="IPR011060">
    <property type="entry name" value="RibuloseP-bd_barrel"/>
</dbReference>
<proteinExistence type="inferred from homology"/>
<gene>
    <name evidence="6" type="ORF">IF129_06075</name>
</gene>
<sequence>MTHEHMTPRARSRWSEAVIPCVDVAGGLATEPAGRPDLADPRDVVEIARGYARDGASTLFVDVVDAWDDVGYLPDLLRALDRTGLTLLVSVQQGVLTSPAACRTLLAAGAAKVSVSTSMAEEPDLVAASAAELGGHRLLGVLNCAADEVGGWRVLVHGGATSTGLCATDVARRYGDLGLAAVLANSVDREGTSAGYDLALTETVARASGLPVIASGGAGEAGHLAAALEAGSASHVLVNKLVHSGRASLASLGAELAATRPAEAD</sequence>